<dbReference type="InterPro" id="IPR001932">
    <property type="entry name" value="PPM-type_phosphatase-like_dom"/>
</dbReference>
<dbReference type="InterPro" id="IPR001610">
    <property type="entry name" value="PAC"/>
</dbReference>
<comment type="caution">
    <text evidence="10">The sequence shown here is derived from an EMBL/GenBank/DDBJ whole genome shotgun (WGS) entry which is preliminary data.</text>
</comment>
<feature type="transmembrane region" description="Helical" evidence="6">
    <location>
        <begin position="319"/>
        <end position="340"/>
    </location>
</feature>
<dbReference type="Pfam" id="PF08448">
    <property type="entry name" value="PAS_4"/>
    <property type="match status" value="1"/>
</dbReference>
<dbReference type="EMBL" id="JAHJDP010000097">
    <property type="protein sequence ID" value="MBU2692628.1"/>
    <property type="molecule type" value="Genomic_DNA"/>
</dbReference>
<accession>A0A948RX34</accession>
<reference evidence="10" key="1">
    <citation type="submission" date="2021-05" db="EMBL/GenBank/DDBJ databases">
        <title>Energy efficiency and biological interactions define the core microbiome of deep oligotrophic groundwater.</title>
        <authorList>
            <person name="Mehrshad M."/>
            <person name="Lopez-Fernandez M."/>
            <person name="Bell E."/>
            <person name="Bernier-Latmani R."/>
            <person name="Bertilsson S."/>
            <person name="Dopson M."/>
        </authorList>
    </citation>
    <scope>NUCLEOTIDE SEQUENCE</scope>
    <source>
        <strain evidence="10">Modern_marine.mb.64</strain>
    </source>
</reference>
<dbReference type="Gene3D" id="3.30.450.350">
    <property type="entry name" value="CHASE domain"/>
    <property type="match status" value="1"/>
</dbReference>
<evidence type="ECO:0000256" key="6">
    <source>
        <dbReference type="SAM" id="Phobius"/>
    </source>
</evidence>
<dbReference type="PANTHER" id="PTHR43156">
    <property type="entry name" value="STAGE II SPORULATION PROTEIN E-RELATED"/>
    <property type="match status" value="1"/>
</dbReference>
<keyword evidence="4 6" id="KW-1133">Transmembrane helix</keyword>
<dbReference type="InterPro" id="IPR000014">
    <property type="entry name" value="PAS"/>
</dbReference>
<feature type="domain" description="PAS" evidence="7">
    <location>
        <begin position="477"/>
        <end position="523"/>
    </location>
</feature>
<dbReference type="SMART" id="SM00091">
    <property type="entry name" value="PAS"/>
    <property type="match status" value="2"/>
</dbReference>
<dbReference type="Proteomes" id="UP000777784">
    <property type="component" value="Unassembled WGS sequence"/>
</dbReference>
<dbReference type="PROSITE" id="PS50839">
    <property type="entry name" value="CHASE"/>
    <property type="match status" value="1"/>
</dbReference>
<dbReference type="InterPro" id="IPR035965">
    <property type="entry name" value="PAS-like_dom_sf"/>
</dbReference>
<dbReference type="SUPFAM" id="SSF55785">
    <property type="entry name" value="PYP-like sensor domain (PAS domain)"/>
    <property type="match status" value="2"/>
</dbReference>
<dbReference type="InterPro" id="IPR006189">
    <property type="entry name" value="CHASE_dom"/>
</dbReference>
<feature type="domain" description="PAC" evidence="8">
    <location>
        <begin position="427"/>
        <end position="480"/>
    </location>
</feature>
<dbReference type="SMART" id="SM00331">
    <property type="entry name" value="PP2C_SIG"/>
    <property type="match status" value="1"/>
</dbReference>
<feature type="transmembrane region" description="Helical" evidence="6">
    <location>
        <begin position="12"/>
        <end position="31"/>
    </location>
</feature>
<evidence type="ECO:0000256" key="5">
    <source>
        <dbReference type="ARBA" id="ARBA00023136"/>
    </source>
</evidence>
<evidence type="ECO:0000256" key="2">
    <source>
        <dbReference type="ARBA" id="ARBA00022692"/>
    </source>
</evidence>
<dbReference type="Gene3D" id="3.30.450.20">
    <property type="entry name" value="PAS domain"/>
    <property type="match status" value="2"/>
</dbReference>
<dbReference type="PROSITE" id="PS50113">
    <property type="entry name" value="PAC"/>
    <property type="match status" value="2"/>
</dbReference>
<dbReference type="GO" id="GO:0016791">
    <property type="term" value="F:phosphatase activity"/>
    <property type="evidence" value="ECO:0007669"/>
    <property type="project" value="TreeGrafter"/>
</dbReference>
<dbReference type="InterPro" id="IPR042240">
    <property type="entry name" value="CHASE_sf"/>
</dbReference>
<evidence type="ECO:0000259" key="8">
    <source>
        <dbReference type="PROSITE" id="PS50113"/>
    </source>
</evidence>
<organism evidence="10 11">
    <name type="scientific">Eiseniibacteriota bacterium</name>
    <dbReference type="NCBI Taxonomy" id="2212470"/>
    <lineage>
        <taxon>Bacteria</taxon>
        <taxon>Candidatus Eiseniibacteriota</taxon>
    </lineage>
</organism>
<dbReference type="Pfam" id="PF13426">
    <property type="entry name" value="PAS_9"/>
    <property type="match status" value="1"/>
</dbReference>
<keyword evidence="2 6" id="KW-0812">Transmembrane</keyword>
<dbReference type="SMART" id="SM01079">
    <property type="entry name" value="CHASE"/>
    <property type="match status" value="1"/>
</dbReference>
<dbReference type="CDD" id="cd00130">
    <property type="entry name" value="PAS"/>
    <property type="match status" value="2"/>
</dbReference>
<feature type="domain" description="CHASE" evidence="9">
    <location>
        <begin position="74"/>
        <end position="299"/>
    </location>
</feature>
<sequence length="841" mass="93639">MQPFYRSTGSVIIIVLILLGPLLGMLTYQVVGRQEREELLAHCGDYLSERVSSLEIKMSNLFEVLYGIRSLFDSSTDVSRQEFRSFTARAISRHPSIKALEWIPRIPGDMRTNFESHARASGFENFTVSDVTLGGDLISSPQRDEYYPIFCVEPLKGNEDLIGYDVGSESTRRAALDRAIESADLALSDPVLLASVEGNSIGFLGFLPVYEKPVEEVLPEKGGLLGFATLALSIEEVLKHSFLLFQEDMENLVHFKLVDLDVNGGPESIWLSAGFIEASSPAESCEKQIELGGQTWSLSLHPTEKYFSKNKSKQPLIRGLMAFFGWEMILGIIFSLIIFYRNAALRKQDRILKSISRSLAEGVVVADRDGVIIFTNPAAQRMLKCSTGDRFDAGILSARGFFLPDTVTPYPLDQLPIPRAVRGEEVREAEIYVRNSELPGEMWLSASATPMVDESGILRGGVAFFRDVTNKKKSQELVQRLSSAVEQTNDTVLITDLKGKIEYVNPAFEKTTGYSRAEVMGRTPRILKSGLQGEESYKKLWDTILRGEVYRDTVINRKKNGEIYYAEQSITPMRDASGRIHHFVSVVKDMTEKLRTKEQDIEMQVAALVQKHLYPKKPPHVPGFDIAGATFPADAMCGDYYDFIRSTNGSLGIAIGDVSGHGFGPAMVMTQTRAYLRSLLQNHQDLNEILKRLNEVLVKDLELHRFVTLLYARLDIAARRIVYASAGHTSGFIIDPAGEVRVELQSTGLPLGVLSGQEYSVSDSIELRPGEIAIFLTDGITETQTADDRYFGIEGVLEIVKNNRRESAEEIVEHVRNAVRIFAAGMPQSDDITIVICKSNL</sequence>
<dbReference type="InterPro" id="IPR052016">
    <property type="entry name" value="Bact_Sigma-Reg"/>
</dbReference>
<evidence type="ECO:0000256" key="3">
    <source>
        <dbReference type="ARBA" id="ARBA00022801"/>
    </source>
</evidence>
<evidence type="ECO:0000259" key="7">
    <source>
        <dbReference type="PROSITE" id="PS50112"/>
    </source>
</evidence>
<dbReference type="Gene3D" id="3.60.40.10">
    <property type="entry name" value="PPM-type phosphatase domain"/>
    <property type="match status" value="1"/>
</dbReference>
<dbReference type="GO" id="GO:0007165">
    <property type="term" value="P:signal transduction"/>
    <property type="evidence" value="ECO:0007669"/>
    <property type="project" value="UniProtKB-ARBA"/>
</dbReference>
<dbReference type="SMART" id="SM00086">
    <property type="entry name" value="PAC"/>
    <property type="match status" value="2"/>
</dbReference>
<protein>
    <submittedName>
        <fullName evidence="10">SpoIIE family protein phosphatase</fullName>
    </submittedName>
</protein>
<evidence type="ECO:0000256" key="4">
    <source>
        <dbReference type="ARBA" id="ARBA00022989"/>
    </source>
</evidence>
<dbReference type="NCBIfam" id="TIGR00229">
    <property type="entry name" value="sensory_box"/>
    <property type="match status" value="1"/>
</dbReference>
<evidence type="ECO:0000259" key="9">
    <source>
        <dbReference type="PROSITE" id="PS50839"/>
    </source>
</evidence>
<evidence type="ECO:0000313" key="10">
    <source>
        <dbReference type="EMBL" id="MBU2692628.1"/>
    </source>
</evidence>
<evidence type="ECO:0000313" key="11">
    <source>
        <dbReference type="Proteomes" id="UP000777784"/>
    </source>
</evidence>
<keyword evidence="3" id="KW-0378">Hydrolase</keyword>
<feature type="domain" description="PAC" evidence="8">
    <location>
        <begin position="548"/>
        <end position="602"/>
    </location>
</feature>
<dbReference type="PROSITE" id="PS50112">
    <property type="entry name" value="PAS"/>
    <property type="match status" value="1"/>
</dbReference>
<dbReference type="PANTHER" id="PTHR43156:SF2">
    <property type="entry name" value="STAGE II SPORULATION PROTEIN E"/>
    <property type="match status" value="1"/>
</dbReference>
<keyword evidence="5 6" id="KW-0472">Membrane</keyword>
<evidence type="ECO:0000256" key="1">
    <source>
        <dbReference type="ARBA" id="ARBA00004370"/>
    </source>
</evidence>
<dbReference type="Pfam" id="PF03924">
    <property type="entry name" value="CHASE"/>
    <property type="match status" value="1"/>
</dbReference>
<dbReference type="GO" id="GO:0016020">
    <property type="term" value="C:membrane"/>
    <property type="evidence" value="ECO:0007669"/>
    <property type="project" value="UniProtKB-SubCell"/>
</dbReference>
<dbReference type="Pfam" id="PF07228">
    <property type="entry name" value="SpoIIE"/>
    <property type="match status" value="1"/>
</dbReference>
<dbReference type="InterPro" id="IPR013656">
    <property type="entry name" value="PAS_4"/>
</dbReference>
<dbReference type="InterPro" id="IPR000700">
    <property type="entry name" value="PAS-assoc_C"/>
</dbReference>
<dbReference type="InterPro" id="IPR036457">
    <property type="entry name" value="PPM-type-like_dom_sf"/>
</dbReference>
<dbReference type="AlphaFoldDB" id="A0A948RX34"/>
<gene>
    <name evidence="10" type="ORF">KJ970_17065</name>
</gene>
<proteinExistence type="predicted"/>
<name>A0A948RX34_UNCEI</name>
<comment type="subcellular location">
    <subcellularLocation>
        <location evidence="1">Membrane</location>
    </subcellularLocation>
</comment>
<dbReference type="SUPFAM" id="SSF81606">
    <property type="entry name" value="PP2C-like"/>
    <property type="match status" value="1"/>
</dbReference>